<evidence type="ECO:0000313" key="1">
    <source>
        <dbReference type="EMBL" id="QQK07231.1"/>
    </source>
</evidence>
<dbReference type="Proteomes" id="UP000595814">
    <property type="component" value="Chromosome"/>
</dbReference>
<protein>
    <submittedName>
        <fullName evidence="1">Bifunctional folylpolyglutamate synthase/dihydrofolate synthase</fullName>
    </submittedName>
</protein>
<evidence type="ECO:0000313" key="2">
    <source>
        <dbReference type="Proteomes" id="UP000595814"/>
    </source>
</evidence>
<reference evidence="1 2" key="1">
    <citation type="journal article" date="2022" name="Int. J. Syst. Evol. Microbiol.">
        <title>Miniphocaeibacter halophilus sp. nov., an ammonium-tolerant acetate-producing bacterium isolated from a biogas system.</title>
        <authorList>
            <person name="Schnurer A."/>
            <person name="Singh A."/>
            <person name="Bi S."/>
            <person name="Qiao W."/>
            <person name="Westerholm M."/>
        </authorList>
    </citation>
    <scope>NUCLEOTIDE SEQUENCE [LARGE SCALE GENOMIC DNA]</scope>
    <source>
        <strain evidence="1 2">AMB_01</strain>
    </source>
</reference>
<keyword evidence="2" id="KW-1185">Reference proteome</keyword>
<organism evidence="1 2">
    <name type="scientific">Miniphocaeibacter halophilus</name>
    <dbReference type="NCBI Taxonomy" id="2931922"/>
    <lineage>
        <taxon>Bacteria</taxon>
        <taxon>Bacillati</taxon>
        <taxon>Bacillota</taxon>
        <taxon>Tissierellia</taxon>
        <taxon>Tissierellales</taxon>
        <taxon>Peptoniphilaceae</taxon>
        <taxon>Miniphocaeibacter</taxon>
    </lineage>
</organism>
<name>A0AC61MS40_9FIRM</name>
<proteinExistence type="predicted"/>
<sequence length="492" mass="56742">MEILNEKEFEYCLSEIEDNFKLENTSIDEIKRSDNLIDKYKLLRKYLKNLDKTEIYEIKEKINRFLFINEEREWQKQGISLGLNRMNKLLKLLDNPEDYLKVIHVGGTNGKGSTSAYLQSILKESGLKVGLFTSPSVISNNDGIRINDDFISFEDGYDYLSKIKSIWLKNYGEDDFITYFEAFTAMALLYFKDKNVDFAIFEVGLGGRYDATNIFKKKVLSVITNIGIDHIGILGNSLEEIAYEKAGIIQKKDHVVAYPSPEDALNIIKKVCREKDAKLTILEKTDIKNISLNSNYNIFSYGKYKNIKTKMVGNYQVYNCALALLCLEKLEEQGLLSISEKNIRNGILKTSWPGRLEWVSDSPRILIDGAHNVDSINNLVSFLKKLKYNKLKILMGVLKDKEYDEIFKIISSLDAEFYLTEVPYESRKMTVDEMKKVLKKYTEHIYTFKNPEDALNVILKGNSENNVIVLTGSFYLISKLRNKLINKEQVID</sequence>
<dbReference type="EMBL" id="CP066744">
    <property type="protein sequence ID" value="QQK07231.1"/>
    <property type="molecule type" value="Genomic_DNA"/>
</dbReference>
<accession>A0AC61MS40</accession>
<gene>
    <name evidence="1" type="ORF">JFY71_07840</name>
</gene>